<dbReference type="EMBL" id="CAJOBB010027477">
    <property type="protein sequence ID" value="CAF4423166.1"/>
    <property type="molecule type" value="Genomic_DNA"/>
</dbReference>
<accession>A0A820QKX1</accession>
<evidence type="ECO:0000256" key="2">
    <source>
        <dbReference type="SAM" id="SignalP"/>
    </source>
</evidence>
<evidence type="ECO:0000256" key="1">
    <source>
        <dbReference type="SAM" id="Phobius"/>
    </source>
</evidence>
<name>A0A820QKX1_9BILA</name>
<comment type="caution">
    <text evidence="3">The sequence shown here is derived from an EMBL/GenBank/DDBJ whole genome shotgun (WGS) entry which is preliminary data.</text>
</comment>
<keyword evidence="1" id="KW-1133">Transmembrane helix</keyword>
<feature type="signal peptide" evidence="2">
    <location>
        <begin position="1"/>
        <end position="21"/>
    </location>
</feature>
<feature type="chain" id="PRO_5032702605" description="DUF1146 domain-containing protein" evidence="2">
    <location>
        <begin position="22"/>
        <end position="69"/>
    </location>
</feature>
<proteinExistence type="predicted"/>
<gene>
    <name evidence="3" type="ORF">KXQ929_LOCUS52317</name>
</gene>
<reference evidence="3" key="1">
    <citation type="submission" date="2021-02" db="EMBL/GenBank/DDBJ databases">
        <authorList>
            <person name="Nowell W R."/>
        </authorList>
    </citation>
    <scope>NUCLEOTIDE SEQUENCE</scope>
</reference>
<evidence type="ECO:0000313" key="4">
    <source>
        <dbReference type="Proteomes" id="UP000663868"/>
    </source>
</evidence>
<organism evidence="3 4">
    <name type="scientific">Adineta steineri</name>
    <dbReference type="NCBI Taxonomy" id="433720"/>
    <lineage>
        <taxon>Eukaryota</taxon>
        <taxon>Metazoa</taxon>
        <taxon>Spiralia</taxon>
        <taxon>Gnathifera</taxon>
        <taxon>Rotifera</taxon>
        <taxon>Eurotatoria</taxon>
        <taxon>Bdelloidea</taxon>
        <taxon>Adinetida</taxon>
        <taxon>Adinetidae</taxon>
        <taxon>Adineta</taxon>
    </lineage>
</organism>
<keyword evidence="1" id="KW-0812">Transmembrane</keyword>
<protein>
    <recommendedName>
        <fullName evidence="5">DUF1146 domain-containing protein</fullName>
    </recommendedName>
</protein>
<keyword evidence="2" id="KW-0732">Signal</keyword>
<keyword evidence="1" id="KW-0472">Membrane</keyword>
<sequence>MVFASIFFLLSAVWFAALVIGGDKRWECPAKPKMATWLIVNGVVGIVLSWLMAFLVRIFTNFVFQISEK</sequence>
<dbReference type="Proteomes" id="UP000663868">
    <property type="component" value="Unassembled WGS sequence"/>
</dbReference>
<feature type="transmembrane region" description="Helical" evidence="1">
    <location>
        <begin position="37"/>
        <end position="59"/>
    </location>
</feature>
<evidence type="ECO:0008006" key="5">
    <source>
        <dbReference type="Google" id="ProtNLM"/>
    </source>
</evidence>
<evidence type="ECO:0000313" key="3">
    <source>
        <dbReference type="EMBL" id="CAF4423166.1"/>
    </source>
</evidence>
<dbReference type="AlphaFoldDB" id="A0A820QKX1"/>